<evidence type="ECO:0000256" key="1">
    <source>
        <dbReference type="SAM" id="MobiDB-lite"/>
    </source>
</evidence>
<organism evidence="2 3">
    <name type="scientific">Nippostrongylus brasiliensis</name>
    <name type="common">Rat hookworm</name>
    <dbReference type="NCBI Taxonomy" id="27835"/>
    <lineage>
        <taxon>Eukaryota</taxon>
        <taxon>Metazoa</taxon>
        <taxon>Ecdysozoa</taxon>
        <taxon>Nematoda</taxon>
        <taxon>Chromadorea</taxon>
        <taxon>Rhabditida</taxon>
        <taxon>Rhabditina</taxon>
        <taxon>Rhabditomorpha</taxon>
        <taxon>Strongyloidea</taxon>
        <taxon>Heligmosomidae</taxon>
        <taxon>Nippostrongylus</taxon>
    </lineage>
</organism>
<evidence type="ECO:0000313" key="3">
    <source>
        <dbReference type="Proteomes" id="UP000271162"/>
    </source>
</evidence>
<dbReference type="STRING" id="27835.A0A3P7ACS8"/>
<dbReference type="EMBL" id="UYSL01004175">
    <property type="protein sequence ID" value="VDL66666.1"/>
    <property type="molecule type" value="Genomic_DNA"/>
</dbReference>
<sequence length="140" mass="15856">MLRRKLDSIFFTYSKWSDSGSLRPAGAFPGSLELGCEYGDQWHDEENGDETSRPLSHSCKGESINDSSARSTAFIVRSALNKRWMSTTKRNAFRVKDPSCDIVCQRNLLCSLRMGHHNSTLYCPPASWTSYSLRTNRITP</sequence>
<keyword evidence="3" id="KW-1185">Reference proteome</keyword>
<name>A0A3P7ACS8_NIPBR</name>
<protein>
    <submittedName>
        <fullName evidence="2">Uncharacterized protein</fullName>
    </submittedName>
</protein>
<proteinExistence type="predicted"/>
<gene>
    <name evidence="2" type="ORF">NBR_LOCUS3077</name>
</gene>
<accession>A0A3P7ACS8</accession>
<feature type="region of interest" description="Disordered" evidence="1">
    <location>
        <begin position="41"/>
        <end position="65"/>
    </location>
</feature>
<reference evidence="2 3" key="1">
    <citation type="submission" date="2018-11" db="EMBL/GenBank/DDBJ databases">
        <authorList>
            <consortium name="Pathogen Informatics"/>
        </authorList>
    </citation>
    <scope>NUCLEOTIDE SEQUENCE [LARGE SCALE GENOMIC DNA]</scope>
</reference>
<dbReference type="AlphaFoldDB" id="A0A3P7ACS8"/>
<evidence type="ECO:0000313" key="2">
    <source>
        <dbReference type="EMBL" id="VDL66666.1"/>
    </source>
</evidence>
<dbReference type="Proteomes" id="UP000271162">
    <property type="component" value="Unassembled WGS sequence"/>
</dbReference>